<dbReference type="AlphaFoldDB" id="A0A183CE90"/>
<dbReference type="Pfam" id="PF08719">
    <property type="entry name" value="NADAR"/>
    <property type="match status" value="1"/>
</dbReference>
<reference evidence="3" key="1">
    <citation type="submission" date="2013-12" db="EMBL/GenBank/DDBJ databases">
        <authorList>
            <person name="Aslett M."/>
        </authorList>
    </citation>
    <scope>NUCLEOTIDE SEQUENCE [LARGE SCALE GENOMIC DNA]</scope>
    <source>
        <strain evidence="3">Lindley</strain>
    </source>
</reference>
<dbReference type="CDD" id="cd15457">
    <property type="entry name" value="NADAR"/>
    <property type="match status" value="1"/>
</dbReference>
<dbReference type="InterPro" id="IPR012816">
    <property type="entry name" value="NADAR"/>
</dbReference>
<dbReference type="SUPFAM" id="SSF143990">
    <property type="entry name" value="YbiA-like"/>
    <property type="match status" value="1"/>
</dbReference>
<protein>
    <submittedName>
        <fullName evidence="4">DUF1768 domain-containing protein</fullName>
    </submittedName>
</protein>
<feature type="domain" description="NADAR" evidence="2">
    <location>
        <begin position="190"/>
        <end position="369"/>
    </location>
</feature>
<accession>A0A183CE90</accession>
<sequence length="430" mass="47938">MSTPATVKKLEEKKQLAQKRKEKQHQLQQKDGGDTAGAQLLSLSAQSDAPSSHLLVRTEPVEGAPPRHIDLRPLSGAYSNYRERKEDFSTDVSAERPYGLQHYTNFEDNGSAARYAWPPFSYQPTFAPPPPLQQQQNVLQPLSRPSSFNNYRRPQSARFSGKLKQQTFMPLADGAQCWEITVRADKIVCFYGKTNFLSQLSPVALVVDGNEYGSLEHYYQACKLFSLIGAQAAQELRSVKDPLKAKTRTRELLFAVGVSKAKVDAWKNSHGVLVIQHAMRLKFGVQHPEMRDQLLATEDALLIQAYDKDSFFAAGMNEGAAREWAKENEGNVLKFPSELNHENVKHIPLIGKGKNVLGVLAMHIRNELRNKKSSPDDIQAYDEFKQREEQLSPGLGHALSCLDISDADDVDENASSSNGDTDTDGNAEKN</sequence>
<evidence type="ECO:0000313" key="4">
    <source>
        <dbReference type="WBParaSite" id="GPLIN_001119400"/>
    </source>
</evidence>
<reference evidence="4" key="3">
    <citation type="submission" date="2016-06" db="UniProtKB">
        <authorList>
            <consortium name="WormBaseParasite"/>
        </authorList>
    </citation>
    <scope>IDENTIFICATION</scope>
</reference>
<dbReference type="WBParaSite" id="GPLIN_001119400">
    <property type="protein sequence ID" value="GPLIN_001119400"/>
    <property type="gene ID" value="GPLIN_001119400"/>
</dbReference>
<dbReference type="Gene3D" id="1.10.357.40">
    <property type="entry name" value="YbiA-like"/>
    <property type="match status" value="1"/>
</dbReference>
<proteinExistence type="predicted"/>
<dbReference type="InterPro" id="IPR037238">
    <property type="entry name" value="YbiA-like_sf"/>
</dbReference>
<feature type="compositionally biased region" description="Polar residues" evidence="1">
    <location>
        <begin position="41"/>
        <end position="50"/>
    </location>
</feature>
<name>A0A183CE90_GLOPA</name>
<keyword evidence="3" id="KW-1185">Reference proteome</keyword>
<feature type="region of interest" description="Disordered" evidence="1">
    <location>
        <begin position="1"/>
        <end position="75"/>
    </location>
</feature>
<dbReference type="Proteomes" id="UP000050741">
    <property type="component" value="Unassembled WGS sequence"/>
</dbReference>
<evidence type="ECO:0000313" key="3">
    <source>
        <dbReference type="Proteomes" id="UP000050741"/>
    </source>
</evidence>
<evidence type="ECO:0000256" key="1">
    <source>
        <dbReference type="SAM" id="MobiDB-lite"/>
    </source>
</evidence>
<organism evidence="3 4">
    <name type="scientific">Globodera pallida</name>
    <name type="common">Potato cyst nematode worm</name>
    <name type="synonym">Heterodera pallida</name>
    <dbReference type="NCBI Taxonomy" id="36090"/>
    <lineage>
        <taxon>Eukaryota</taxon>
        <taxon>Metazoa</taxon>
        <taxon>Ecdysozoa</taxon>
        <taxon>Nematoda</taxon>
        <taxon>Chromadorea</taxon>
        <taxon>Rhabditida</taxon>
        <taxon>Tylenchina</taxon>
        <taxon>Tylenchomorpha</taxon>
        <taxon>Tylenchoidea</taxon>
        <taxon>Heteroderidae</taxon>
        <taxon>Heteroderinae</taxon>
        <taxon>Globodera</taxon>
    </lineage>
</organism>
<feature type="compositionally biased region" description="Acidic residues" evidence="1">
    <location>
        <begin position="421"/>
        <end position="430"/>
    </location>
</feature>
<evidence type="ECO:0000259" key="2">
    <source>
        <dbReference type="Pfam" id="PF08719"/>
    </source>
</evidence>
<reference evidence="3" key="2">
    <citation type="submission" date="2014-05" db="EMBL/GenBank/DDBJ databases">
        <title>The genome and life-stage specific transcriptomes of Globodera pallida elucidate key aspects of plant parasitism by a cyst nematode.</title>
        <authorList>
            <person name="Cotton J.A."/>
            <person name="Lilley C.J."/>
            <person name="Jones L.M."/>
            <person name="Kikuchi T."/>
            <person name="Reid A.J."/>
            <person name="Thorpe P."/>
            <person name="Tsai I.J."/>
            <person name="Beasley H."/>
            <person name="Blok V."/>
            <person name="Cock P.J.A."/>
            <person name="Van den Akker S.E."/>
            <person name="Holroyd N."/>
            <person name="Hunt M."/>
            <person name="Mantelin S."/>
            <person name="Naghra H."/>
            <person name="Pain A."/>
            <person name="Palomares-Rius J.E."/>
            <person name="Zarowiecki M."/>
            <person name="Berriman M."/>
            <person name="Jones J.T."/>
            <person name="Urwin P.E."/>
        </authorList>
    </citation>
    <scope>NUCLEOTIDE SEQUENCE [LARGE SCALE GENOMIC DNA]</scope>
    <source>
        <strain evidence="3">Lindley</strain>
    </source>
</reference>
<feature type="region of interest" description="Disordered" evidence="1">
    <location>
        <begin position="406"/>
        <end position="430"/>
    </location>
</feature>